<reference evidence="4" key="1">
    <citation type="journal article" date="2012" name="Proc. Natl. Acad. Sci. U.S.A.">
        <title>Antigenic diversity is generated by distinct evolutionary mechanisms in African trypanosome species.</title>
        <authorList>
            <person name="Jackson A.P."/>
            <person name="Berry A."/>
            <person name="Aslett M."/>
            <person name="Allison H.C."/>
            <person name="Burton P."/>
            <person name="Vavrova-Anderson J."/>
            <person name="Brown R."/>
            <person name="Browne H."/>
            <person name="Corton N."/>
            <person name="Hauser H."/>
            <person name="Gamble J."/>
            <person name="Gilderthorp R."/>
            <person name="Marcello L."/>
            <person name="McQuillan J."/>
            <person name="Otto T.D."/>
            <person name="Quail M.A."/>
            <person name="Sanders M.J."/>
            <person name="van Tonder A."/>
            <person name="Ginger M.L."/>
            <person name="Field M.C."/>
            <person name="Barry J.D."/>
            <person name="Hertz-Fowler C."/>
            <person name="Berriman M."/>
        </authorList>
    </citation>
    <scope>NUCLEOTIDE SEQUENCE</scope>
    <source>
        <strain evidence="4">Y486</strain>
    </source>
</reference>
<dbReference type="AlphaFoldDB" id="G0U6G7"/>
<dbReference type="Gene3D" id="1.10.287.110">
    <property type="entry name" value="DnaJ domain"/>
    <property type="match status" value="1"/>
</dbReference>
<feature type="domain" description="J" evidence="3">
    <location>
        <begin position="937"/>
        <end position="1002"/>
    </location>
</feature>
<dbReference type="SMART" id="SM00271">
    <property type="entry name" value="DnaJ"/>
    <property type="match status" value="1"/>
</dbReference>
<dbReference type="InterPro" id="IPR001623">
    <property type="entry name" value="DnaJ_domain"/>
</dbReference>
<dbReference type="PROSITE" id="PS50005">
    <property type="entry name" value="TPR"/>
    <property type="match status" value="2"/>
</dbReference>
<feature type="compositionally biased region" description="Low complexity" evidence="2">
    <location>
        <begin position="171"/>
        <end position="185"/>
    </location>
</feature>
<evidence type="ECO:0000256" key="1">
    <source>
        <dbReference type="PROSITE-ProRule" id="PRU00339"/>
    </source>
</evidence>
<dbReference type="InterPro" id="IPR036869">
    <property type="entry name" value="J_dom_sf"/>
</dbReference>
<gene>
    <name evidence="4" type="ORF">TVY486_1005220</name>
</gene>
<dbReference type="InterPro" id="IPR052758">
    <property type="entry name" value="SRC_co-chaperone"/>
</dbReference>
<keyword evidence="1" id="KW-0802">TPR repeat</keyword>
<dbReference type="InterPro" id="IPR011990">
    <property type="entry name" value="TPR-like_helical_dom_sf"/>
</dbReference>
<dbReference type="SUPFAM" id="SSF48452">
    <property type="entry name" value="TPR-like"/>
    <property type="match status" value="2"/>
</dbReference>
<feature type="region of interest" description="Disordered" evidence="2">
    <location>
        <begin position="161"/>
        <end position="203"/>
    </location>
</feature>
<name>G0U6G7_TRYVY</name>
<organism evidence="4">
    <name type="scientific">Trypanosoma vivax (strain Y486)</name>
    <dbReference type="NCBI Taxonomy" id="1055687"/>
    <lineage>
        <taxon>Eukaryota</taxon>
        <taxon>Discoba</taxon>
        <taxon>Euglenozoa</taxon>
        <taxon>Kinetoplastea</taxon>
        <taxon>Metakinetoplastina</taxon>
        <taxon>Trypanosomatida</taxon>
        <taxon>Trypanosomatidae</taxon>
        <taxon>Trypanosoma</taxon>
        <taxon>Duttonella</taxon>
    </lineage>
</organism>
<dbReference type="SUPFAM" id="SSF46565">
    <property type="entry name" value="Chaperone J-domain"/>
    <property type="match status" value="1"/>
</dbReference>
<sequence length="1002" mass="111055">MSVRRLGGALRWVTIESLDERVQELEERLELCDVAALRCGNFVLPRAMECDEDLMMFEQAAALTHPRLGSKVSGTLSKHSLREKVHSRKPTDVGAVSERLMIMRQIQKLEKLGACIVSEIDRCRKTDEHQRLQLMEEELRVANMLKSGALRCLKATAVEEGKSGSDTNALSSESISSSSLPSHSSPNGVTSIPHHVATNNGRQPSGSYAFVLSPFHEKERPVVSGKGVFPSHGGRPSAEGSSGSSVSTSGKSVDFAMPRSSAPKSYFSRGLSTPSKAARSNGGCAATARMRHVIPNAAEMPAIFRNDLTAAKYQVNSRHEKTKLSVNSSSPDGSAHGDEPTNADAPPVSTPAFTTSTPNTVTHSSPHGAPLETLVNAKLGQQHAPVLEQHSGVCSLDTRPTPAEADRCPAGGSPFAVFSMATGGVEMECLPQSTLPLSELNELGDMSSQDLLHFSHSYCVRDPLDGRRGTPSQLQVHGKVPPFSQGNDRKGSVSQSELADSDVQFVRSRREQGNRFVKNKQYKEAIKAYTEAIEHDPDNDILFCNRAAAYLLSNQYSLALIDCENVIHRSPSNVKAHWRAAKALLYMNRISEAKHHYGKAHELSLGSADRRVIHDEMKALQNLQMYYSYAEEGRWSDCVACADQLFHVFGLTGAANLPWHVLKLGALLHLDPWRTLGDIKQLREAHDSYADLMFLHAKCLFYCAHNESCTEEALKLLRAAKKEKESEGGVEYDRYAMLEQTIISFERYRDQGNTAYEKGEWDEAYKAYTRCLTLDPLNKSLVAVTYCNRAATCMQEGRWKDALDDVNRSIRMSGNNAKAYARRGRINMYFYHEKEEQEQSFLSQAISDLRIAVELAPTDANKQHLAEALKVERERQNPSGGCYDAKGKNKPGSSERPRSRPRNPYCKSSASGGPRIPQRRGSRQWNNSPLPARSKAHCARILGLEGVLSLDPKSLVKAYHRAALQWHPDRWVNGNEEERRTAEQRFKEVNIAYNSLKELLSK</sequence>
<evidence type="ECO:0000313" key="4">
    <source>
        <dbReference type="EMBL" id="CCC51471.1"/>
    </source>
</evidence>
<dbReference type="InterPro" id="IPR019734">
    <property type="entry name" value="TPR_rpt"/>
</dbReference>
<evidence type="ECO:0000256" key="2">
    <source>
        <dbReference type="SAM" id="MobiDB-lite"/>
    </source>
</evidence>
<dbReference type="SMART" id="SM00028">
    <property type="entry name" value="TPR"/>
    <property type="match status" value="5"/>
</dbReference>
<accession>G0U6G7</accession>
<feature type="region of interest" description="Disordered" evidence="2">
    <location>
        <begin position="222"/>
        <end position="281"/>
    </location>
</feature>
<feature type="compositionally biased region" description="Low complexity" evidence="2">
    <location>
        <begin position="233"/>
        <end position="252"/>
    </location>
</feature>
<feature type="region of interest" description="Disordered" evidence="2">
    <location>
        <begin position="315"/>
        <end position="370"/>
    </location>
</feature>
<dbReference type="EMBL" id="HE573026">
    <property type="protein sequence ID" value="CCC51471.1"/>
    <property type="molecule type" value="Genomic_DNA"/>
</dbReference>
<evidence type="ECO:0000259" key="3">
    <source>
        <dbReference type="PROSITE" id="PS50076"/>
    </source>
</evidence>
<feature type="region of interest" description="Disordered" evidence="2">
    <location>
        <begin position="870"/>
        <end position="932"/>
    </location>
</feature>
<feature type="repeat" description="TPR" evidence="1">
    <location>
        <begin position="745"/>
        <end position="778"/>
    </location>
</feature>
<dbReference type="PANTHER" id="PTHR44200">
    <property type="entry name" value="DNAJ HOMOLOG SUBFAMILY C MEMBER 7"/>
    <property type="match status" value="1"/>
</dbReference>
<dbReference type="PANTHER" id="PTHR44200:SF1">
    <property type="entry name" value="DNAJ HOMOLOG SUBFAMILY C MEMBER 7"/>
    <property type="match status" value="1"/>
</dbReference>
<proteinExistence type="predicted"/>
<protein>
    <submittedName>
        <fullName evidence="4">Putative TPR-repeat-containing chaperone protein DNAJ</fullName>
    </submittedName>
</protein>
<dbReference type="VEuPathDB" id="TriTrypDB:TvY486_1005220"/>
<feature type="region of interest" description="Disordered" evidence="2">
    <location>
        <begin position="465"/>
        <end position="497"/>
    </location>
</feature>
<dbReference type="PROSITE" id="PS50076">
    <property type="entry name" value="DNAJ_2"/>
    <property type="match status" value="1"/>
</dbReference>
<dbReference type="Pfam" id="PF13414">
    <property type="entry name" value="TPR_11"/>
    <property type="match status" value="1"/>
</dbReference>
<dbReference type="Gene3D" id="1.25.40.10">
    <property type="entry name" value="Tetratricopeptide repeat domain"/>
    <property type="match status" value="2"/>
</dbReference>
<feature type="repeat" description="TPR" evidence="1">
    <location>
        <begin position="506"/>
        <end position="539"/>
    </location>
</feature>
<dbReference type="CDD" id="cd06257">
    <property type="entry name" value="DnaJ"/>
    <property type="match status" value="1"/>
</dbReference>
<feature type="compositionally biased region" description="Polar residues" evidence="2">
    <location>
        <begin position="351"/>
        <end position="365"/>
    </location>
</feature>
<dbReference type="Pfam" id="PF00226">
    <property type="entry name" value="DnaJ"/>
    <property type="match status" value="1"/>
</dbReference>